<name>A0A7S7LWP1_9BACT</name>
<accession>A0A7S7LWP1</accession>
<gene>
    <name evidence="1" type="ORF">HUE88_12865</name>
</gene>
<dbReference type="GO" id="GO:0016740">
    <property type="term" value="F:transferase activity"/>
    <property type="evidence" value="ECO:0007669"/>
    <property type="project" value="UniProtKB-KW"/>
</dbReference>
<evidence type="ECO:0000313" key="1">
    <source>
        <dbReference type="EMBL" id="QOY51964.1"/>
    </source>
</evidence>
<reference evidence="1 2" key="1">
    <citation type="submission" date="2020-05" db="EMBL/GenBank/DDBJ databases">
        <title>Sulfurimonas marisnigri, sp. nov., and Sulfurimonas baltica, sp. nov., manganese oxide reducing chemolithoautotrophs of the class Epsilonproteobacteria isolated from the pelagic redoxclines of the Black and Baltic Seas and emended description of the genus Sulfurimonas.</title>
        <authorList>
            <person name="Henkel J.V."/>
            <person name="Laudan C."/>
            <person name="Werner J."/>
            <person name="Neu T."/>
            <person name="Plewe S."/>
            <person name="Sproer C."/>
            <person name="Bunk B."/>
            <person name="Schulz-Vogt H.N."/>
        </authorList>
    </citation>
    <scope>NUCLEOTIDE SEQUENCE [LARGE SCALE GENOMIC DNA]</scope>
    <source>
        <strain evidence="1 2">GD2</strain>
    </source>
</reference>
<dbReference type="EMBL" id="CP054492">
    <property type="protein sequence ID" value="QOY51964.1"/>
    <property type="molecule type" value="Genomic_DNA"/>
</dbReference>
<keyword evidence="2" id="KW-1185">Reference proteome</keyword>
<dbReference type="AlphaFoldDB" id="A0A7S7LWP1"/>
<dbReference type="Gene3D" id="3.10.450.620">
    <property type="entry name" value="JHP933, nucleotidyltransferase-like core domain"/>
    <property type="match status" value="1"/>
</dbReference>
<proteinExistence type="predicted"/>
<dbReference type="Proteomes" id="UP000593994">
    <property type="component" value="Chromosome"/>
</dbReference>
<sequence>MKNIEFIQEHYNEQIHALNSFIKDVYQYLPNQDHSLIRFGGGTALAIYYFQHRLSFDIDLFVTDVQVLNYLSPKHWIEETSNFNNSKYIDLSNHIRVLEKKNNIKVDVLVTQDSSMDYLLDDSRAIFSSDVYVESIEDIIAKKIVYRRNDNLTRDIIDIAISIKHADNILEKLFIAEKINREDIQDLYNSIERLDRETFNEEIEIVAPFEKYIDDAKNAPEIISETCQKLLM</sequence>
<dbReference type="KEGG" id="sbal:HUE88_12865"/>
<dbReference type="RefSeq" id="WP_194369574.1">
    <property type="nucleotide sequence ID" value="NZ_CP054492.1"/>
</dbReference>
<organism evidence="1 2">
    <name type="scientific">Candidatus Sulfurimonas baltica</name>
    <dbReference type="NCBI Taxonomy" id="2740404"/>
    <lineage>
        <taxon>Bacteria</taxon>
        <taxon>Pseudomonadati</taxon>
        <taxon>Campylobacterota</taxon>
        <taxon>Epsilonproteobacteria</taxon>
        <taxon>Campylobacterales</taxon>
        <taxon>Sulfurimonadaceae</taxon>
        <taxon>Sulfurimonas</taxon>
    </lineage>
</organism>
<protein>
    <submittedName>
        <fullName evidence="1">Nucleotidyl transferase AbiEii/AbiGii toxin family protein</fullName>
    </submittedName>
</protein>
<evidence type="ECO:0000313" key="2">
    <source>
        <dbReference type="Proteomes" id="UP000593994"/>
    </source>
</evidence>
<keyword evidence="1" id="KW-0808">Transferase</keyword>
<dbReference type="InterPro" id="IPR014942">
    <property type="entry name" value="AbiEii"/>
</dbReference>
<dbReference type="Pfam" id="PF08843">
    <property type="entry name" value="AbiEii"/>
    <property type="match status" value="1"/>
</dbReference>